<keyword evidence="1" id="KW-0812">Transmembrane</keyword>
<keyword evidence="3" id="KW-1185">Reference proteome</keyword>
<keyword evidence="1" id="KW-1133">Transmembrane helix</keyword>
<sequence>MNHYYNFIAIANLKQNGFMRKAGFSHVLVFTFITLFNHIGYIDNYPLCVKCHYT</sequence>
<dbReference type="KEGG" id="nso:NIASO_03005"/>
<reference evidence="2 3" key="1">
    <citation type="submission" date="2013-12" db="EMBL/GenBank/DDBJ databases">
        <authorList>
            <consortium name="DOE Joint Genome Institute"/>
            <person name="Eisen J."/>
            <person name="Huntemann M."/>
            <person name="Han J."/>
            <person name="Chen A."/>
            <person name="Kyrpides N."/>
            <person name="Mavromatis K."/>
            <person name="Markowitz V."/>
            <person name="Palaniappan K."/>
            <person name="Ivanova N."/>
            <person name="Schaumberg A."/>
            <person name="Pati A."/>
            <person name="Liolios K."/>
            <person name="Nordberg H.P."/>
            <person name="Cantor M.N."/>
            <person name="Hua S.X."/>
            <person name="Woyke T."/>
        </authorList>
    </citation>
    <scope>NUCLEOTIDE SEQUENCE [LARGE SCALE GENOMIC DNA]</scope>
    <source>
        <strain evidence="3">DSM 19437</strain>
    </source>
</reference>
<evidence type="ECO:0000256" key="1">
    <source>
        <dbReference type="SAM" id="Phobius"/>
    </source>
</evidence>
<feature type="transmembrane region" description="Helical" evidence="1">
    <location>
        <begin position="23"/>
        <end position="42"/>
    </location>
</feature>
<dbReference type="EMBL" id="CP007035">
    <property type="protein sequence ID" value="AHF17176.1"/>
    <property type="molecule type" value="Genomic_DNA"/>
</dbReference>
<protein>
    <submittedName>
        <fullName evidence="2">Uncharacterized protein</fullName>
    </submittedName>
</protein>
<dbReference type="STRING" id="929713.NIASO_03005"/>
<dbReference type="HOGENOM" id="CLU_3045776_0_0_10"/>
<evidence type="ECO:0000313" key="3">
    <source>
        <dbReference type="Proteomes" id="UP000003586"/>
    </source>
</evidence>
<accession>W0F760</accession>
<name>W0F760_9BACT</name>
<gene>
    <name evidence="2" type="ORF">NIASO_03005</name>
</gene>
<dbReference type="AlphaFoldDB" id="W0F760"/>
<organism evidence="2 3">
    <name type="scientific">Niabella soli DSM 19437</name>
    <dbReference type="NCBI Taxonomy" id="929713"/>
    <lineage>
        <taxon>Bacteria</taxon>
        <taxon>Pseudomonadati</taxon>
        <taxon>Bacteroidota</taxon>
        <taxon>Chitinophagia</taxon>
        <taxon>Chitinophagales</taxon>
        <taxon>Chitinophagaceae</taxon>
        <taxon>Niabella</taxon>
    </lineage>
</organism>
<evidence type="ECO:0000313" key="2">
    <source>
        <dbReference type="EMBL" id="AHF17176.1"/>
    </source>
</evidence>
<dbReference type="Proteomes" id="UP000003586">
    <property type="component" value="Chromosome"/>
</dbReference>
<proteinExistence type="predicted"/>
<keyword evidence="1" id="KW-0472">Membrane</keyword>